<dbReference type="RefSeq" id="XP_064658243.1">
    <property type="nucleotide sequence ID" value="XM_064803328.1"/>
</dbReference>
<dbReference type="AlphaFoldDB" id="A0AAV9P7I0"/>
<dbReference type="EMBL" id="JAVRRT010000009">
    <property type="protein sequence ID" value="KAK5168777.1"/>
    <property type="molecule type" value="Genomic_DNA"/>
</dbReference>
<keyword evidence="1" id="KW-0732">Signal</keyword>
<dbReference type="GeneID" id="89927426"/>
<evidence type="ECO:0000313" key="3">
    <source>
        <dbReference type="Proteomes" id="UP001337655"/>
    </source>
</evidence>
<keyword evidence="3" id="KW-1185">Reference proteome</keyword>
<dbReference type="InterPro" id="IPR052820">
    <property type="entry name" value="PhiA_domain"/>
</dbReference>
<proteinExistence type="predicted"/>
<dbReference type="PANTHER" id="PTHR42047">
    <property type="entry name" value="PROTEIN, PUTATIVE (AFU_ORTHOLOGUE AFUA_6G03560)-RELATED"/>
    <property type="match status" value="1"/>
</dbReference>
<reference evidence="2 3" key="1">
    <citation type="submission" date="2023-08" db="EMBL/GenBank/DDBJ databases">
        <title>Black Yeasts Isolated from many extreme environments.</title>
        <authorList>
            <person name="Coleine C."/>
            <person name="Stajich J.E."/>
            <person name="Selbmann L."/>
        </authorList>
    </citation>
    <scope>NUCLEOTIDE SEQUENCE [LARGE SCALE GENOMIC DNA]</scope>
    <source>
        <strain evidence="2 3">CCFEE 5935</strain>
    </source>
</reference>
<feature type="signal peptide" evidence="1">
    <location>
        <begin position="1"/>
        <end position="19"/>
    </location>
</feature>
<evidence type="ECO:0000256" key="1">
    <source>
        <dbReference type="SAM" id="SignalP"/>
    </source>
</evidence>
<evidence type="ECO:0000313" key="2">
    <source>
        <dbReference type="EMBL" id="KAK5168777.1"/>
    </source>
</evidence>
<dbReference type="Proteomes" id="UP001337655">
    <property type="component" value="Unassembled WGS sequence"/>
</dbReference>
<accession>A0AAV9P7I0</accession>
<gene>
    <name evidence="2" type="ORF">LTR77_006086</name>
</gene>
<name>A0AAV9P7I0_9PEZI</name>
<feature type="chain" id="PRO_5043855231" evidence="1">
    <location>
        <begin position="20"/>
        <end position="184"/>
    </location>
</feature>
<protein>
    <submittedName>
        <fullName evidence="2">Uncharacterized protein</fullName>
    </submittedName>
</protein>
<organism evidence="2 3">
    <name type="scientific">Saxophila tyrrhenica</name>
    <dbReference type="NCBI Taxonomy" id="1690608"/>
    <lineage>
        <taxon>Eukaryota</taxon>
        <taxon>Fungi</taxon>
        <taxon>Dikarya</taxon>
        <taxon>Ascomycota</taxon>
        <taxon>Pezizomycotina</taxon>
        <taxon>Dothideomycetes</taxon>
        <taxon>Dothideomycetidae</taxon>
        <taxon>Mycosphaerellales</taxon>
        <taxon>Extremaceae</taxon>
        <taxon>Saxophila</taxon>
    </lineage>
</organism>
<dbReference type="PANTHER" id="PTHR42047:SF1">
    <property type="entry name" value="PROTEIN, PUTATIVE (AFU_ORTHOLOGUE AFUA_6G03560)-RELATED"/>
    <property type="match status" value="1"/>
</dbReference>
<sequence length="184" mass="19502">MKVTAAAIAITGLISSASAQYFSVIAARSASPIHLRELAADAESIWIGKETSAYCPKEVVGKKNCPKGKYTTFAGGDKSLSMGTVVPGGQQVYIDPKCGSVKYTIAHSAAMPEGAIRLGWSLDEGESFGTLSWRRGLLACPVGDADDEVYKIHANIKGVKFSDDCLGFNALTTNQTKASAWQYT</sequence>
<comment type="caution">
    <text evidence="2">The sequence shown here is derived from an EMBL/GenBank/DDBJ whole genome shotgun (WGS) entry which is preliminary data.</text>
</comment>